<name>A0A9J5YJ83_SOLCO</name>
<dbReference type="EMBL" id="JACXVP010000006">
    <property type="protein sequence ID" value="KAG5599030.1"/>
    <property type="molecule type" value="Genomic_DNA"/>
</dbReference>
<evidence type="ECO:0000313" key="2">
    <source>
        <dbReference type="EMBL" id="KAG5599030.1"/>
    </source>
</evidence>
<feature type="region of interest" description="Disordered" evidence="1">
    <location>
        <begin position="42"/>
        <end position="72"/>
    </location>
</feature>
<dbReference type="AlphaFoldDB" id="A0A9J5YJ83"/>
<comment type="caution">
    <text evidence="2">The sequence shown here is derived from an EMBL/GenBank/DDBJ whole genome shotgun (WGS) entry which is preliminary data.</text>
</comment>
<organism evidence="2 3">
    <name type="scientific">Solanum commersonii</name>
    <name type="common">Commerson's wild potato</name>
    <name type="synonym">Commerson's nightshade</name>
    <dbReference type="NCBI Taxonomy" id="4109"/>
    <lineage>
        <taxon>Eukaryota</taxon>
        <taxon>Viridiplantae</taxon>
        <taxon>Streptophyta</taxon>
        <taxon>Embryophyta</taxon>
        <taxon>Tracheophyta</taxon>
        <taxon>Spermatophyta</taxon>
        <taxon>Magnoliopsida</taxon>
        <taxon>eudicotyledons</taxon>
        <taxon>Gunneridae</taxon>
        <taxon>Pentapetalae</taxon>
        <taxon>asterids</taxon>
        <taxon>lamiids</taxon>
        <taxon>Solanales</taxon>
        <taxon>Solanaceae</taxon>
        <taxon>Solanoideae</taxon>
        <taxon>Solaneae</taxon>
        <taxon>Solanum</taxon>
    </lineage>
</organism>
<dbReference type="Proteomes" id="UP000824120">
    <property type="component" value="Chromosome 6"/>
</dbReference>
<protein>
    <submittedName>
        <fullName evidence="2">Uncharacterized protein</fullName>
    </submittedName>
</protein>
<gene>
    <name evidence="2" type="ORF">H5410_030400</name>
</gene>
<proteinExistence type="predicted"/>
<sequence>MSGSPTVQSPPKDLENLHICSHPSSLSAHHRWEEIEAPEACEEEERADVPEGLEVGVGNDASAGIEPMSTSGDVSTGVALLMSASSCVYLASIHRMPVEEERVT</sequence>
<accession>A0A9J5YJ83</accession>
<evidence type="ECO:0000256" key="1">
    <source>
        <dbReference type="SAM" id="MobiDB-lite"/>
    </source>
</evidence>
<keyword evidence="3" id="KW-1185">Reference proteome</keyword>
<evidence type="ECO:0000313" key="3">
    <source>
        <dbReference type="Proteomes" id="UP000824120"/>
    </source>
</evidence>
<reference evidence="2 3" key="1">
    <citation type="submission" date="2020-09" db="EMBL/GenBank/DDBJ databases">
        <title>De no assembly of potato wild relative species, Solanum commersonii.</title>
        <authorList>
            <person name="Cho K."/>
        </authorList>
    </citation>
    <scope>NUCLEOTIDE SEQUENCE [LARGE SCALE GENOMIC DNA]</scope>
    <source>
        <strain evidence="2">LZ3.2</strain>
        <tissue evidence="2">Leaf</tissue>
    </source>
</reference>